<dbReference type="InterPro" id="IPR004953">
    <property type="entry name" value="EB1_C"/>
</dbReference>
<keyword evidence="8" id="KW-0498">Mitosis</keyword>
<dbReference type="GO" id="GO:0005874">
    <property type="term" value="C:microtubule"/>
    <property type="evidence" value="ECO:0007669"/>
    <property type="project" value="UniProtKB-KW"/>
</dbReference>
<comment type="similarity">
    <text evidence="3">Belongs to the MAPRE family.</text>
</comment>
<evidence type="ECO:0000256" key="6">
    <source>
        <dbReference type="ARBA" id="ARBA00022618"/>
    </source>
</evidence>
<dbReference type="KEGG" id="pmrn:116941748"/>
<dbReference type="SUPFAM" id="SSF47576">
    <property type="entry name" value="Calponin-homology domain, CH-domain"/>
    <property type="match status" value="1"/>
</dbReference>
<protein>
    <recommendedName>
        <fullName evidence="4">Microtubule-associated protein RP/EB family member 1</fullName>
    </recommendedName>
</protein>
<evidence type="ECO:0000313" key="16">
    <source>
        <dbReference type="RefSeq" id="XP_032809015.1"/>
    </source>
</evidence>
<evidence type="ECO:0000256" key="7">
    <source>
        <dbReference type="ARBA" id="ARBA00022701"/>
    </source>
</evidence>
<feature type="domain" description="Calponin-homology (CH)" evidence="13">
    <location>
        <begin position="14"/>
        <end position="116"/>
    </location>
</feature>
<dbReference type="PROSITE" id="PS50021">
    <property type="entry name" value="CH"/>
    <property type="match status" value="1"/>
</dbReference>
<evidence type="ECO:0000256" key="10">
    <source>
        <dbReference type="ARBA" id="ARBA00023306"/>
    </source>
</evidence>
<gene>
    <name evidence="16 17" type="primary">LOC116941748</name>
</gene>
<keyword evidence="6" id="KW-0132">Cell division</keyword>
<accession>A0AAJ7WT53</accession>
<dbReference type="InterPro" id="IPR027328">
    <property type="entry name" value="MAPRE"/>
</dbReference>
<evidence type="ECO:0000256" key="9">
    <source>
        <dbReference type="ARBA" id="ARBA00023212"/>
    </source>
</evidence>
<dbReference type="Pfam" id="PF03271">
    <property type="entry name" value="EB1"/>
    <property type="match status" value="1"/>
</dbReference>
<dbReference type="GO" id="GO:0005813">
    <property type="term" value="C:centrosome"/>
    <property type="evidence" value="ECO:0007669"/>
    <property type="project" value="UniProtKB-SubCell"/>
</dbReference>
<dbReference type="InterPro" id="IPR036872">
    <property type="entry name" value="CH_dom_sf"/>
</dbReference>
<feature type="domain" description="EB1 C-terminal" evidence="14">
    <location>
        <begin position="193"/>
        <end position="263"/>
    </location>
</feature>
<keyword evidence="5" id="KW-0963">Cytoplasm</keyword>
<dbReference type="Gene3D" id="1.10.418.10">
    <property type="entry name" value="Calponin-like domain"/>
    <property type="match status" value="1"/>
</dbReference>
<feature type="region of interest" description="Disordered" evidence="12">
    <location>
        <begin position="131"/>
        <end position="198"/>
    </location>
</feature>
<dbReference type="InterPro" id="IPR001715">
    <property type="entry name" value="CH_dom"/>
</dbReference>
<feature type="compositionally biased region" description="Low complexity" evidence="12">
    <location>
        <begin position="154"/>
        <end position="182"/>
    </location>
</feature>
<evidence type="ECO:0000256" key="8">
    <source>
        <dbReference type="ARBA" id="ARBA00022776"/>
    </source>
</evidence>
<evidence type="ECO:0000256" key="5">
    <source>
        <dbReference type="ARBA" id="ARBA00022490"/>
    </source>
</evidence>
<feature type="compositionally biased region" description="Acidic residues" evidence="12">
    <location>
        <begin position="264"/>
        <end position="281"/>
    </location>
</feature>
<dbReference type="GO" id="GO:0051010">
    <property type="term" value="F:microtubule plus-end binding"/>
    <property type="evidence" value="ECO:0007669"/>
    <property type="project" value="UniProtKB-ARBA"/>
</dbReference>
<sequence>MAVNVYITPVTMDTLSRHDMLAWINDSLHLNYTKIEQLCSGATYCQFMDMLFPGCISLKKVKFQAKLEHEYIHNYKLLQASFKRMSVDKIIPVDKLVKGKFQDNFEFLQWFKKFFEANYDGREYDPVVARHGVHATPPPNHGEQIFNKPKRHSTPPAAAPKATSVSPAPRPTSTPARSSPHSSGGGGTPQGKPKAGDDAQMTELNQQMLEMKVSVEALEKERNFYFGKLRDIETICQDFDAESNPMVTRVLDVLYATEEGFAVPEEEEAGEQADSGEQEIY</sequence>
<dbReference type="Gene3D" id="1.20.5.1430">
    <property type="match status" value="1"/>
</dbReference>
<comment type="subcellular location">
    <subcellularLocation>
        <location evidence="1">Cytoplasm</location>
        <location evidence="1">Cytoskeleton</location>
        <location evidence="1">Microtubule organizing center</location>
        <location evidence="1">Centrosome</location>
    </subcellularLocation>
    <subcellularLocation>
        <location evidence="2">Cytoplasm</location>
        <location evidence="2">Cytoskeleton</location>
        <location evidence="2">Spindle pole</location>
    </subcellularLocation>
</comment>
<evidence type="ECO:0000259" key="13">
    <source>
        <dbReference type="PROSITE" id="PS50021"/>
    </source>
</evidence>
<dbReference type="GO" id="GO:0000922">
    <property type="term" value="C:spindle pole"/>
    <property type="evidence" value="ECO:0007669"/>
    <property type="project" value="UniProtKB-SubCell"/>
</dbReference>
<evidence type="ECO:0000259" key="14">
    <source>
        <dbReference type="PROSITE" id="PS51230"/>
    </source>
</evidence>
<dbReference type="AlphaFoldDB" id="A0AAJ7WT53"/>
<dbReference type="GO" id="GO:0051301">
    <property type="term" value="P:cell division"/>
    <property type="evidence" value="ECO:0007669"/>
    <property type="project" value="UniProtKB-KW"/>
</dbReference>
<organism evidence="15 16">
    <name type="scientific">Petromyzon marinus</name>
    <name type="common">Sea lamprey</name>
    <dbReference type="NCBI Taxonomy" id="7757"/>
    <lineage>
        <taxon>Eukaryota</taxon>
        <taxon>Metazoa</taxon>
        <taxon>Chordata</taxon>
        <taxon>Craniata</taxon>
        <taxon>Vertebrata</taxon>
        <taxon>Cyclostomata</taxon>
        <taxon>Hyperoartia</taxon>
        <taxon>Petromyzontiformes</taxon>
        <taxon>Petromyzontidae</taxon>
        <taxon>Petromyzon</taxon>
    </lineage>
</organism>
<dbReference type="PROSITE" id="PS51230">
    <property type="entry name" value="EB1_C"/>
    <property type="match status" value="1"/>
</dbReference>
<dbReference type="GeneID" id="116941748"/>
<dbReference type="Proteomes" id="UP001318040">
    <property type="component" value="Chromosome 12"/>
</dbReference>
<dbReference type="FunFam" id="1.10.418.10:FF:000007">
    <property type="entry name" value="Microtubule-associated protein, RP/EB family, member 2"/>
    <property type="match status" value="1"/>
</dbReference>
<feature type="region of interest" description="Disordered" evidence="12">
    <location>
        <begin position="261"/>
        <end position="281"/>
    </location>
</feature>
<keyword evidence="15" id="KW-1185">Reference proteome</keyword>
<keyword evidence="7 11" id="KW-0493">Microtubule</keyword>
<evidence type="ECO:0000256" key="2">
    <source>
        <dbReference type="ARBA" id="ARBA00004647"/>
    </source>
</evidence>
<evidence type="ECO:0000313" key="17">
    <source>
        <dbReference type="RefSeq" id="XP_032809016.1"/>
    </source>
</evidence>
<evidence type="ECO:0000256" key="11">
    <source>
        <dbReference type="PROSITE-ProRule" id="PRU00576"/>
    </source>
</evidence>
<evidence type="ECO:0000313" key="15">
    <source>
        <dbReference type="Proteomes" id="UP001318040"/>
    </source>
</evidence>
<dbReference type="InterPro" id="IPR036133">
    <property type="entry name" value="EB1_C_sf"/>
</dbReference>
<proteinExistence type="inferred from homology"/>
<name>A0AAJ7WT53_PETMA</name>
<dbReference type="SUPFAM" id="SSF140612">
    <property type="entry name" value="EB1 dimerisation domain-like"/>
    <property type="match status" value="1"/>
</dbReference>
<evidence type="ECO:0000256" key="3">
    <source>
        <dbReference type="ARBA" id="ARBA00010729"/>
    </source>
</evidence>
<evidence type="ECO:0000256" key="12">
    <source>
        <dbReference type="SAM" id="MobiDB-lite"/>
    </source>
</evidence>
<keyword evidence="9" id="KW-0206">Cytoskeleton</keyword>
<evidence type="ECO:0000256" key="4">
    <source>
        <dbReference type="ARBA" id="ARBA00019567"/>
    </source>
</evidence>
<dbReference type="RefSeq" id="XP_032809016.1">
    <property type="nucleotide sequence ID" value="XM_032953125.1"/>
</dbReference>
<keyword evidence="10" id="KW-0131">Cell cycle</keyword>
<dbReference type="Pfam" id="PF00307">
    <property type="entry name" value="CH"/>
    <property type="match status" value="1"/>
</dbReference>
<dbReference type="PANTHER" id="PTHR10623">
    <property type="entry name" value="MICROTUBULE-ASSOCIATED PROTEIN RP/EB FAMILY MEMBER"/>
    <property type="match status" value="1"/>
</dbReference>
<dbReference type="RefSeq" id="XP_032809015.1">
    <property type="nucleotide sequence ID" value="XM_032953124.1"/>
</dbReference>
<evidence type="ECO:0000256" key="1">
    <source>
        <dbReference type="ARBA" id="ARBA00004300"/>
    </source>
</evidence>
<reference evidence="16 17" key="1">
    <citation type="submission" date="2025-04" db="UniProtKB">
        <authorList>
            <consortium name="RefSeq"/>
        </authorList>
    </citation>
    <scope>IDENTIFICATION</scope>
    <source>
        <tissue evidence="16 17">Sperm</tissue>
    </source>
</reference>
<dbReference type="FunFam" id="1.20.5.1430:FF:000001">
    <property type="entry name" value="microtubule-associated protein RP/EB family member 1"/>
    <property type="match status" value="1"/>
</dbReference>